<reference evidence="5 6" key="1">
    <citation type="submission" date="2019-01" db="EMBL/GenBank/DDBJ databases">
        <authorList>
            <consortium name="Pathogen Informatics"/>
        </authorList>
    </citation>
    <scope>NUCLEOTIDE SEQUENCE [LARGE SCALE GENOMIC DNA]</scope>
    <source>
        <strain evidence="5 6">NCTC10112</strain>
    </source>
</reference>
<dbReference type="InterPro" id="IPR022572">
    <property type="entry name" value="DNA_rep/recomb_RecO_N"/>
</dbReference>
<sequence length="223" mass="26044">MIEKNIKALILKKEPQGEFNEILTILTSKGKLKIFAPGVRKLDSKNRNNINLLDISELEIIDSQKSNVLFYRLKRASLVQQFPINLNTLYIWEDLLNILNKIMFNNPLQFLNSFSKLTKLVDSNKDIKILDYLLFKLLETEGIAPYMQGCVECKAKTNLVDFKFYKGGFLCHLHSEDSLDHELLTSLFYLSKSFEEFDVNTSFLVAKKTKDMIITYLREYYFI</sequence>
<dbReference type="GO" id="GO:0006310">
    <property type="term" value="P:DNA recombination"/>
    <property type="evidence" value="ECO:0007669"/>
    <property type="project" value="UniProtKB-KW"/>
</dbReference>
<dbReference type="EMBL" id="LR214940">
    <property type="protein sequence ID" value="VEU55618.1"/>
    <property type="molecule type" value="Genomic_DNA"/>
</dbReference>
<keyword evidence="1" id="KW-0227">DNA damage</keyword>
<keyword evidence="3" id="KW-0234">DNA repair</keyword>
<protein>
    <submittedName>
        <fullName evidence="5">Recombinational DNA repair protein O</fullName>
    </submittedName>
</protein>
<dbReference type="InterPro" id="IPR003717">
    <property type="entry name" value="RecO"/>
</dbReference>
<dbReference type="GO" id="GO:0043590">
    <property type="term" value="C:bacterial nucleoid"/>
    <property type="evidence" value="ECO:0007669"/>
    <property type="project" value="TreeGrafter"/>
</dbReference>
<dbReference type="Proteomes" id="UP000290482">
    <property type="component" value="Chromosome"/>
</dbReference>
<organism evidence="5 6">
    <name type="scientific">Metamycoplasma orale</name>
    <name type="common">Mycoplasma orale</name>
    <dbReference type="NCBI Taxonomy" id="2121"/>
    <lineage>
        <taxon>Bacteria</taxon>
        <taxon>Bacillati</taxon>
        <taxon>Mycoplasmatota</taxon>
        <taxon>Mycoplasmoidales</taxon>
        <taxon>Metamycoplasmataceae</taxon>
        <taxon>Metamycoplasma</taxon>
    </lineage>
</organism>
<keyword evidence="2" id="KW-0233">DNA recombination</keyword>
<name>A0A448ZWH8_METOS</name>
<accession>A0A448ZWH8</accession>
<gene>
    <name evidence="5" type="primary">recO</name>
    <name evidence="5" type="ORF">NCTC10112_00325</name>
</gene>
<dbReference type="SUPFAM" id="SSF50249">
    <property type="entry name" value="Nucleic acid-binding proteins"/>
    <property type="match status" value="1"/>
</dbReference>
<dbReference type="GO" id="GO:0006302">
    <property type="term" value="P:double-strand break repair"/>
    <property type="evidence" value="ECO:0007669"/>
    <property type="project" value="TreeGrafter"/>
</dbReference>
<feature type="domain" description="DNA replication/recombination mediator RecO N-terminal" evidence="4">
    <location>
        <begin position="1"/>
        <end position="82"/>
    </location>
</feature>
<evidence type="ECO:0000313" key="6">
    <source>
        <dbReference type="Proteomes" id="UP000290482"/>
    </source>
</evidence>
<dbReference type="RefSeq" id="WP_022935997.1">
    <property type="nucleotide sequence ID" value="NZ_LR214940.1"/>
</dbReference>
<evidence type="ECO:0000313" key="5">
    <source>
        <dbReference type="EMBL" id="VEU55618.1"/>
    </source>
</evidence>
<evidence type="ECO:0000256" key="1">
    <source>
        <dbReference type="ARBA" id="ARBA00022763"/>
    </source>
</evidence>
<dbReference type="InterPro" id="IPR037278">
    <property type="entry name" value="ARFGAP/RecO"/>
</dbReference>
<dbReference type="OrthoDB" id="404042at2"/>
<dbReference type="PANTHER" id="PTHR33991:SF1">
    <property type="entry name" value="DNA REPAIR PROTEIN RECO"/>
    <property type="match status" value="1"/>
</dbReference>
<dbReference type="InterPro" id="IPR012340">
    <property type="entry name" value="NA-bd_OB-fold"/>
</dbReference>
<dbReference type="NCBIfam" id="TIGR00613">
    <property type="entry name" value="reco"/>
    <property type="match status" value="1"/>
</dbReference>
<dbReference type="Pfam" id="PF11967">
    <property type="entry name" value="RecO_N"/>
    <property type="match status" value="1"/>
</dbReference>
<evidence type="ECO:0000256" key="3">
    <source>
        <dbReference type="ARBA" id="ARBA00023204"/>
    </source>
</evidence>
<dbReference type="SUPFAM" id="SSF57863">
    <property type="entry name" value="ArfGap/RecO-like zinc finger"/>
    <property type="match status" value="1"/>
</dbReference>
<evidence type="ECO:0000259" key="4">
    <source>
        <dbReference type="Pfam" id="PF11967"/>
    </source>
</evidence>
<proteinExistence type="predicted"/>
<dbReference type="AlphaFoldDB" id="A0A448ZWH8"/>
<dbReference type="KEGG" id="mob:NCTC10112_00325"/>
<dbReference type="Gene3D" id="2.40.50.140">
    <property type="entry name" value="Nucleic acid-binding proteins"/>
    <property type="match status" value="1"/>
</dbReference>
<keyword evidence="6" id="KW-1185">Reference proteome</keyword>
<evidence type="ECO:0000256" key="2">
    <source>
        <dbReference type="ARBA" id="ARBA00023172"/>
    </source>
</evidence>
<dbReference type="PANTHER" id="PTHR33991">
    <property type="entry name" value="DNA REPAIR PROTEIN RECO"/>
    <property type="match status" value="1"/>
</dbReference>
<dbReference type="Pfam" id="PF02565">
    <property type="entry name" value="RecO_C"/>
    <property type="match status" value="1"/>
</dbReference>